<dbReference type="InterPro" id="IPR034660">
    <property type="entry name" value="DinB/YfiT-like"/>
</dbReference>
<sequence>MEIRDGKKFTGYMKGVRKRTLEVLAQIPADKEQWRLGEGMSPIDIMIHIAQTEQALWGSALKTGKAGPLPQPTPEQQSTLVAALEFAAQIRKQNEDYWSGLGEVELSAEIVGPTGDRIMLSRWLMLAPEHEIHHRSFLHAYRKIWGMAPHPIYGLTLEGLKEMLKQ</sequence>
<evidence type="ECO:0000313" key="2">
    <source>
        <dbReference type="EMBL" id="KAB2933025.1"/>
    </source>
</evidence>
<evidence type="ECO:0000259" key="1">
    <source>
        <dbReference type="Pfam" id="PF12867"/>
    </source>
</evidence>
<name>A0A833H2D0_9LEPT</name>
<gene>
    <name evidence="2" type="ORF">F9K24_09160</name>
</gene>
<dbReference type="Proteomes" id="UP000460298">
    <property type="component" value="Unassembled WGS sequence"/>
</dbReference>
<dbReference type="AlphaFoldDB" id="A0A833H2D0"/>
<accession>A0A833H2D0</accession>
<dbReference type="Pfam" id="PF12867">
    <property type="entry name" value="DinB_2"/>
    <property type="match status" value="1"/>
</dbReference>
<proteinExistence type="predicted"/>
<dbReference type="RefSeq" id="WP_002773345.1">
    <property type="nucleotide sequence ID" value="NZ_JQDG01000028.1"/>
</dbReference>
<organism evidence="2 3">
    <name type="scientific">Leptonema illini</name>
    <dbReference type="NCBI Taxonomy" id="183"/>
    <lineage>
        <taxon>Bacteria</taxon>
        <taxon>Pseudomonadati</taxon>
        <taxon>Spirochaetota</taxon>
        <taxon>Spirochaetia</taxon>
        <taxon>Leptospirales</taxon>
        <taxon>Leptospiraceae</taxon>
        <taxon>Leptonema</taxon>
    </lineage>
</organism>
<comment type="caution">
    <text evidence="2">The sequence shown here is derived from an EMBL/GenBank/DDBJ whole genome shotgun (WGS) entry which is preliminary data.</text>
</comment>
<feature type="domain" description="DinB-like" evidence="1">
    <location>
        <begin position="15"/>
        <end position="136"/>
    </location>
</feature>
<dbReference type="OrthoDB" id="119432at2"/>
<evidence type="ECO:0000313" key="3">
    <source>
        <dbReference type="Proteomes" id="UP000460298"/>
    </source>
</evidence>
<dbReference type="Gene3D" id="1.20.120.450">
    <property type="entry name" value="dinb family like domain"/>
    <property type="match status" value="1"/>
</dbReference>
<reference evidence="2 3" key="1">
    <citation type="submission" date="2019-10" db="EMBL/GenBank/DDBJ databases">
        <title>Extracellular Electron Transfer in a Candidatus Methanoperedens spp. Enrichment Culture.</title>
        <authorList>
            <person name="Berger S."/>
            <person name="Rangel Shaw D."/>
            <person name="Berben T."/>
            <person name="In 'T Zandt M."/>
            <person name="Frank J."/>
            <person name="Reimann J."/>
            <person name="Jetten M.S.M."/>
            <person name="Welte C.U."/>
        </authorList>
    </citation>
    <scope>NUCLEOTIDE SEQUENCE [LARGE SCALE GENOMIC DNA]</scope>
    <source>
        <strain evidence="2">SB12</strain>
    </source>
</reference>
<dbReference type="EMBL" id="WBUI01000007">
    <property type="protein sequence ID" value="KAB2933025.1"/>
    <property type="molecule type" value="Genomic_DNA"/>
</dbReference>
<dbReference type="InterPro" id="IPR024775">
    <property type="entry name" value="DinB-like"/>
</dbReference>
<dbReference type="SUPFAM" id="SSF109854">
    <property type="entry name" value="DinB/YfiT-like putative metalloenzymes"/>
    <property type="match status" value="1"/>
</dbReference>
<protein>
    <submittedName>
        <fullName evidence="2">DinB family protein</fullName>
    </submittedName>
</protein>